<dbReference type="Gene3D" id="3.40.710.10">
    <property type="entry name" value="DD-peptidase/beta-lactamase superfamily"/>
    <property type="match status" value="1"/>
</dbReference>
<evidence type="ECO:0000313" key="4">
    <source>
        <dbReference type="Proteomes" id="UP001500713"/>
    </source>
</evidence>
<dbReference type="SUPFAM" id="SSF56601">
    <property type="entry name" value="beta-lactamase/transpeptidase-like"/>
    <property type="match status" value="1"/>
</dbReference>
<organism evidence="3 4">
    <name type="scientific">Parasphingorhabdus litoris</name>
    <dbReference type="NCBI Taxonomy" id="394733"/>
    <lineage>
        <taxon>Bacteria</taxon>
        <taxon>Pseudomonadati</taxon>
        <taxon>Pseudomonadota</taxon>
        <taxon>Alphaproteobacteria</taxon>
        <taxon>Sphingomonadales</taxon>
        <taxon>Sphingomonadaceae</taxon>
        <taxon>Parasphingorhabdus</taxon>
    </lineage>
</organism>
<dbReference type="InterPro" id="IPR012338">
    <property type="entry name" value="Beta-lactam/transpept-like"/>
</dbReference>
<protein>
    <recommendedName>
        <fullName evidence="2">Beta-lactamase-related domain-containing protein</fullName>
    </recommendedName>
</protein>
<accession>A0ABP3KXG1</accession>
<dbReference type="Proteomes" id="UP001500713">
    <property type="component" value="Unassembled WGS sequence"/>
</dbReference>
<dbReference type="Pfam" id="PF00144">
    <property type="entry name" value="Beta-lactamase"/>
    <property type="match status" value="1"/>
</dbReference>
<dbReference type="PANTHER" id="PTHR43283">
    <property type="entry name" value="BETA-LACTAMASE-RELATED"/>
    <property type="match status" value="1"/>
</dbReference>
<gene>
    <name evidence="3" type="ORF">GCM10009096_32710</name>
</gene>
<evidence type="ECO:0000256" key="1">
    <source>
        <dbReference type="SAM" id="SignalP"/>
    </source>
</evidence>
<proteinExistence type="predicted"/>
<dbReference type="InterPro" id="IPR050789">
    <property type="entry name" value="Diverse_Enzym_Activities"/>
</dbReference>
<feature type="chain" id="PRO_5047479784" description="Beta-lactamase-related domain-containing protein" evidence="1">
    <location>
        <begin position="21"/>
        <end position="383"/>
    </location>
</feature>
<feature type="signal peptide" evidence="1">
    <location>
        <begin position="1"/>
        <end position="20"/>
    </location>
</feature>
<reference evidence="4" key="1">
    <citation type="journal article" date="2019" name="Int. J. Syst. Evol. Microbiol.">
        <title>The Global Catalogue of Microorganisms (GCM) 10K type strain sequencing project: providing services to taxonomists for standard genome sequencing and annotation.</title>
        <authorList>
            <consortium name="The Broad Institute Genomics Platform"/>
            <consortium name="The Broad Institute Genome Sequencing Center for Infectious Disease"/>
            <person name="Wu L."/>
            <person name="Ma J."/>
        </authorList>
    </citation>
    <scope>NUCLEOTIDE SEQUENCE [LARGE SCALE GENOMIC DNA]</scope>
    <source>
        <strain evidence="4">JCM 14162</strain>
    </source>
</reference>
<dbReference type="InterPro" id="IPR001466">
    <property type="entry name" value="Beta-lactam-related"/>
</dbReference>
<keyword evidence="1" id="KW-0732">Signal</keyword>
<dbReference type="EMBL" id="BAAAEM010000003">
    <property type="protein sequence ID" value="GAA0487296.1"/>
    <property type="molecule type" value="Genomic_DNA"/>
</dbReference>
<name>A0ABP3KXG1_9SPHN</name>
<sequence length="383" mass="42017">MRFCSVFFGIMMLGASPLTAQNETPPAAVKVSFDGDHIATVAIQGLSNRETGRALMADDPVRIASISKLFVSLAVMRLTEKKLLKLDADVSDYLGWQLRNANYPDIPITLRQLLSHQSGLRDGINYALPMDVKLENELKDPRAWDADHPPGQYFTYSNLNFPVIAAVMEAATGKRFDQIMKEELFDPLALDACFNWTLCSDQKIMAAVTLYRANGDVARDDLRGIREACSVVPESNGGCDLRNYQLGKTGSIFSPQGGLRISARDLAKAGQMFLLNDGSFLSPASIATMTHPAWQYDGTNGNSEDGYFCAYGLAVHILAAPGRRASCKDDPFGDGEMRFGHSGEAYALKSGLWINPAREQGTAFYRTQVPENDPAGHCIYFCE</sequence>
<evidence type="ECO:0000313" key="3">
    <source>
        <dbReference type="EMBL" id="GAA0487296.1"/>
    </source>
</evidence>
<comment type="caution">
    <text evidence="3">The sequence shown here is derived from an EMBL/GenBank/DDBJ whole genome shotgun (WGS) entry which is preliminary data.</text>
</comment>
<keyword evidence="4" id="KW-1185">Reference proteome</keyword>
<feature type="domain" description="Beta-lactamase-related" evidence="2">
    <location>
        <begin position="19"/>
        <end position="375"/>
    </location>
</feature>
<evidence type="ECO:0000259" key="2">
    <source>
        <dbReference type="Pfam" id="PF00144"/>
    </source>
</evidence>